<protein>
    <recommendedName>
        <fullName evidence="5">START domain-containing protein</fullName>
    </recommendedName>
</protein>
<organism evidence="3 4">
    <name type="scientific">Sphaeroforma arctica JP610</name>
    <dbReference type="NCBI Taxonomy" id="667725"/>
    <lineage>
        <taxon>Eukaryota</taxon>
        <taxon>Ichthyosporea</taxon>
        <taxon>Ichthyophonida</taxon>
        <taxon>Sphaeroforma</taxon>
    </lineage>
</organism>
<gene>
    <name evidence="3" type="ORF">SARC_06792</name>
</gene>
<feature type="compositionally biased region" description="Basic and acidic residues" evidence="1">
    <location>
        <begin position="725"/>
        <end position="748"/>
    </location>
</feature>
<evidence type="ECO:0000256" key="1">
    <source>
        <dbReference type="SAM" id="MobiDB-lite"/>
    </source>
</evidence>
<dbReference type="Gene3D" id="2.60.120.620">
    <property type="entry name" value="q2cbj1_9rhob like domain"/>
    <property type="match status" value="1"/>
</dbReference>
<evidence type="ECO:0000313" key="4">
    <source>
        <dbReference type="Proteomes" id="UP000054560"/>
    </source>
</evidence>
<dbReference type="RefSeq" id="XP_014154767.1">
    <property type="nucleotide sequence ID" value="XM_014299292.1"/>
</dbReference>
<feature type="region of interest" description="Disordered" evidence="1">
    <location>
        <begin position="170"/>
        <end position="192"/>
    </location>
</feature>
<dbReference type="AlphaFoldDB" id="A0A0L0FVI6"/>
<feature type="compositionally biased region" description="Acidic residues" evidence="1">
    <location>
        <begin position="668"/>
        <end position="711"/>
    </location>
</feature>
<proteinExistence type="predicted"/>
<keyword evidence="4" id="KW-1185">Reference proteome</keyword>
<evidence type="ECO:0000313" key="3">
    <source>
        <dbReference type="EMBL" id="KNC80865.1"/>
    </source>
</evidence>
<accession>A0A0L0FVI6</accession>
<evidence type="ECO:0000256" key="2">
    <source>
        <dbReference type="SAM" id="SignalP"/>
    </source>
</evidence>
<feature type="signal peptide" evidence="2">
    <location>
        <begin position="1"/>
        <end position="20"/>
    </location>
</feature>
<evidence type="ECO:0008006" key="5">
    <source>
        <dbReference type="Google" id="ProtNLM"/>
    </source>
</evidence>
<dbReference type="STRING" id="667725.A0A0L0FVI6"/>
<feature type="chain" id="PRO_5005538437" description="START domain-containing protein" evidence="2">
    <location>
        <begin position="21"/>
        <end position="880"/>
    </location>
</feature>
<name>A0A0L0FVI6_9EUKA</name>
<keyword evidence="2" id="KW-0732">Signal</keyword>
<sequence length="880" mass="97928">MLLNCSYIVRITLLLQLVCALDTEDNVQLHAADYKIGNTNTNTKEASTSTENGQTRISIEQDNAPVGVEHMLRHEDLDLVSRIDQTKLTILSAEAEVMDEKKPCKSTMQPDGSVTLDCELQEVVDMDMSQRNNVHVHATAQPDVDILGEELGAKEKILNMVKDTQARENVGEHSSSGRMHIVQPEPSAGSNAVARDTADDMEILSEASPRLYRFPQFMTDDDTAAIVTNYGNALLPVVKKSVQLEGGNQHNDVMEAVFMEATGSYRSKRHRAAPDTKRKIRGRYGLLELSESQAMRSKAIRSMRRRLERELKVPQSHFEPVEIRHLKASVQGSVADAILPRYSTQGNYGTRTATLITFLSTSTAQSGGEIIFPLTFANSTLRSRPHASLYEPVQETIVNEARKSFTDMCGNKTNDVVRVLPERGSAIILYHTHIDGQLDDWSVYANCPAATGDVWMIVQHVAQEIVQMRMWPKLLGRWQMNQLAEGDFIIPNQARNGNHMQVKSVFGKPRSSLKKGGKFDTTAHGQFCTTVDLSPLRHTRALTLVMLVKQQSCRGGGAGRVGGMEQVDERSNTYVTLSTKEAKEVADTTRCCGWKIRFSKQCKVDVFGPDRPIKHSLRPNTLQLVPNTWVPIIVSVTNTGDSLAWVSEYVPVEPKKSIKVKARADSDTVADDDSREPLVENEETEEQEEVDDEEQPPNWDWDEDDEGDEGDESGREASTTLPNLKGDEVGERVMKELRQGPTHAKKEPPMPAQKVADTGPTKPPPVKNSRSENKKRISNTKWSYVNALMSGSGFGASAGDAESHRSIGHTDPQTRMYEQLRKISISQSVRTINDDDTNYEETRLCLDKERGIEVSEILLVPQHVTGAELDLLISSMSEKI</sequence>
<dbReference type="EMBL" id="KQ242097">
    <property type="protein sequence ID" value="KNC80865.1"/>
    <property type="molecule type" value="Genomic_DNA"/>
</dbReference>
<dbReference type="Proteomes" id="UP000054560">
    <property type="component" value="Unassembled WGS sequence"/>
</dbReference>
<dbReference type="GeneID" id="25907296"/>
<reference evidence="3 4" key="1">
    <citation type="submission" date="2011-02" db="EMBL/GenBank/DDBJ databases">
        <title>The Genome Sequence of Sphaeroforma arctica JP610.</title>
        <authorList>
            <consortium name="The Broad Institute Genome Sequencing Platform"/>
            <person name="Russ C."/>
            <person name="Cuomo C."/>
            <person name="Young S.K."/>
            <person name="Zeng Q."/>
            <person name="Gargeya S."/>
            <person name="Alvarado L."/>
            <person name="Berlin A."/>
            <person name="Chapman S.B."/>
            <person name="Chen Z."/>
            <person name="Freedman E."/>
            <person name="Gellesch M."/>
            <person name="Goldberg J."/>
            <person name="Griggs A."/>
            <person name="Gujja S."/>
            <person name="Heilman E."/>
            <person name="Heiman D."/>
            <person name="Howarth C."/>
            <person name="Mehta T."/>
            <person name="Neiman D."/>
            <person name="Pearson M."/>
            <person name="Roberts A."/>
            <person name="Saif S."/>
            <person name="Shea T."/>
            <person name="Shenoy N."/>
            <person name="Sisk P."/>
            <person name="Stolte C."/>
            <person name="Sykes S."/>
            <person name="White J."/>
            <person name="Yandava C."/>
            <person name="Burger G."/>
            <person name="Gray M.W."/>
            <person name="Holland P.W.H."/>
            <person name="King N."/>
            <person name="Lang F.B.F."/>
            <person name="Roger A.J."/>
            <person name="Ruiz-Trillo I."/>
            <person name="Haas B."/>
            <person name="Nusbaum C."/>
            <person name="Birren B."/>
        </authorList>
    </citation>
    <scope>NUCLEOTIDE SEQUENCE [LARGE SCALE GENOMIC DNA]</scope>
    <source>
        <strain evidence="3 4">JP610</strain>
    </source>
</reference>
<feature type="region of interest" description="Disordered" evidence="1">
    <location>
        <begin position="657"/>
        <end position="777"/>
    </location>
</feature>